<dbReference type="EMBL" id="LGUG01000013">
    <property type="protein sequence ID" value="KON84245.1"/>
    <property type="molecule type" value="Genomic_DNA"/>
</dbReference>
<dbReference type="PATRIC" id="fig|47500.8.peg.6475"/>
<dbReference type="Pfam" id="PF08281">
    <property type="entry name" value="Sigma70_r4_2"/>
    <property type="match status" value="1"/>
</dbReference>
<dbReference type="Proteomes" id="UP000182836">
    <property type="component" value="Unassembled WGS sequence"/>
</dbReference>
<name>A0A0D1YAP2_ANEMI</name>
<dbReference type="InterPro" id="IPR039425">
    <property type="entry name" value="RNA_pol_sigma-70-like"/>
</dbReference>
<dbReference type="InterPro" id="IPR014284">
    <property type="entry name" value="RNA_pol_sigma-70_dom"/>
</dbReference>
<evidence type="ECO:0000313" key="7">
    <source>
        <dbReference type="EMBL" id="KON84245.1"/>
    </source>
</evidence>
<dbReference type="Gene3D" id="1.10.1740.10">
    <property type="match status" value="1"/>
</dbReference>
<dbReference type="AlphaFoldDB" id="A0A0D1YAP2"/>
<gene>
    <name evidence="7" type="ORF">AF333_30365</name>
    <name evidence="8" type="ORF">SAMN04487909_13157</name>
</gene>
<organism evidence="7 9">
    <name type="scientific">Aneurinibacillus migulanus</name>
    <name type="common">Bacillus migulanus</name>
    <dbReference type="NCBI Taxonomy" id="47500"/>
    <lineage>
        <taxon>Bacteria</taxon>
        <taxon>Bacillati</taxon>
        <taxon>Bacillota</taxon>
        <taxon>Bacilli</taxon>
        <taxon>Bacillales</taxon>
        <taxon>Paenibacillaceae</taxon>
        <taxon>Aneurinibacillus group</taxon>
        <taxon>Aneurinibacillus</taxon>
    </lineage>
</organism>
<reference evidence="7 9" key="1">
    <citation type="submission" date="2015-07" db="EMBL/GenBank/DDBJ databases">
        <title>Fjat-14205 dsm 2895.</title>
        <authorList>
            <person name="Liu B."/>
            <person name="Wang J."/>
            <person name="Zhu Y."/>
            <person name="Liu G."/>
            <person name="Chen Q."/>
            <person name="Chen Z."/>
            <person name="Lan J."/>
            <person name="Che J."/>
            <person name="Ge C."/>
            <person name="Shi H."/>
            <person name="Pan Z."/>
            <person name="Liu X."/>
        </authorList>
    </citation>
    <scope>NUCLEOTIDE SEQUENCE [LARGE SCALE GENOMIC DNA]</scope>
    <source>
        <strain evidence="7 9">DSM 2895</strain>
    </source>
</reference>
<dbReference type="NCBIfam" id="TIGR02937">
    <property type="entry name" value="sigma70-ECF"/>
    <property type="match status" value="1"/>
</dbReference>
<keyword evidence="4" id="KW-0804">Transcription</keyword>
<sequence length="178" mass="20714">MGGNDYVTYVRQAQQGDKDAFCQLIKQNEASLYRVARSILKLDSECLDAIQEAVLEAYIALNQLREPHYFKTWLIRIIIHKCNQFLKKNKKIISLGAMEEAVELPKMDDYFALREAIQQLEEKSRLVITLFYFEGFALHEIAELLGIPEGTVRSRLARARKKLAELLSEKQERRYPFS</sequence>
<dbReference type="GeneID" id="42309429"/>
<dbReference type="GO" id="GO:0003677">
    <property type="term" value="F:DNA binding"/>
    <property type="evidence" value="ECO:0007669"/>
    <property type="project" value="InterPro"/>
</dbReference>
<dbReference type="EMBL" id="FNED01000031">
    <property type="protein sequence ID" value="SDJ89102.1"/>
    <property type="molecule type" value="Genomic_DNA"/>
</dbReference>
<evidence type="ECO:0000259" key="6">
    <source>
        <dbReference type="Pfam" id="PF08281"/>
    </source>
</evidence>
<keyword evidence="3" id="KW-0731">Sigma factor</keyword>
<evidence type="ECO:0000256" key="4">
    <source>
        <dbReference type="ARBA" id="ARBA00023163"/>
    </source>
</evidence>
<dbReference type="GO" id="GO:0016987">
    <property type="term" value="F:sigma factor activity"/>
    <property type="evidence" value="ECO:0007669"/>
    <property type="project" value="UniProtKB-KW"/>
</dbReference>
<dbReference type="Gene3D" id="1.10.10.10">
    <property type="entry name" value="Winged helix-like DNA-binding domain superfamily/Winged helix DNA-binding domain"/>
    <property type="match status" value="1"/>
</dbReference>
<dbReference type="RefSeq" id="WP_043065722.1">
    <property type="nucleotide sequence ID" value="NZ_BJOA01000097.1"/>
</dbReference>
<dbReference type="InterPro" id="IPR036388">
    <property type="entry name" value="WH-like_DNA-bd_sf"/>
</dbReference>
<keyword evidence="2" id="KW-0805">Transcription regulation</keyword>
<dbReference type="InterPro" id="IPR013324">
    <property type="entry name" value="RNA_pol_sigma_r3/r4-like"/>
</dbReference>
<dbReference type="Pfam" id="PF04542">
    <property type="entry name" value="Sigma70_r2"/>
    <property type="match status" value="1"/>
</dbReference>
<accession>A0A0D1YAP2</accession>
<evidence type="ECO:0000256" key="1">
    <source>
        <dbReference type="ARBA" id="ARBA00010641"/>
    </source>
</evidence>
<feature type="domain" description="RNA polymerase sigma-70 region 2" evidence="5">
    <location>
        <begin position="24"/>
        <end position="91"/>
    </location>
</feature>
<dbReference type="SUPFAM" id="SSF88946">
    <property type="entry name" value="Sigma2 domain of RNA polymerase sigma factors"/>
    <property type="match status" value="1"/>
</dbReference>
<dbReference type="GO" id="GO:0006352">
    <property type="term" value="P:DNA-templated transcription initiation"/>
    <property type="evidence" value="ECO:0007669"/>
    <property type="project" value="InterPro"/>
</dbReference>
<dbReference type="InterPro" id="IPR007627">
    <property type="entry name" value="RNA_pol_sigma70_r2"/>
</dbReference>
<dbReference type="InterPro" id="IPR013325">
    <property type="entry name" value="RNA_pol_sigma_r2"/>
</dbReference>
<dbReference type="PANTHER" id="PTHR43133">
    <property type="entry name" value="RNA POLYMERASE ECF-TYPE SIGMA FACTO"/>
    <property type="match status" value="1"/>
</dbReference>
<dbReference type="CDD" id="cd06171">
    <property type="entry name" value="Sigma70_r4"/>
    <property type="match status" value="1"/>
</dbReference>
<comment type="similarity">
    <text evidence="1">Belongs to the sigma-70 factor family. ECF subfamily.</text>
</comment>
<protein>
    <submittedName>
        <fullName evidence="8">RNA polymerase sigma-70 factor, ECF subfamily</fullName>
    </submittedName>
</protein>
<dbReference type="OrthoDB" id="9782703at2"/>
<keyword evidence="9" id="KW-1185">Reference proteome</keyword>
<proteinExistence type="inferred from homology"/>
<dbReference type="Proteomes" id="UP000037269">
    <property type="component" value="Unassembled WGS sequence"/>
</dbReference>
<dbReference type="STRING" id="47500.AF333_30365"/>
<evidence type="ECO:0000259" key="5">
    <source>
        <dbReference type="Pfam" id="PF04542"/>
    </source>
</evidence>
<evidence type="ECO:0000256" key="3">
    <source>
        <dbReference type="ARBA" id="ARBA00023082"/>
    </source>
</evidence>
<evidence type="ECO:0000313" key="10">
    <source>
        <dbReference type="Proteomes" id="UP000182836"/>
    </source>
</evidence>
<dbReference type="PANTHER" id="PTHR43133:SF51">
    <property type="entry name" value="RNA POLYMERASE SIGMA FACTOR"/>
    <property type="match status" value="1"/>
</dbReference>
<evidence type="ECO:0000313" key="8">
    <source>
        <dbReference type="EMBL" id="SDJ89102.1"/>
    </source>
</evidence>
<evidence type="ECO:0000256" key="2">
    <source>
        <dbReference type="ARBA" id="ARBA00023015"/>
    </source>
</evidence>
<evidence type="ECO:0000313" key="9">
    <source>
        <dbReference type="Proteomes" id="UP000037269"/>
    </source>
</evidence>
<dbReference type="InterPro" id="IPR013249">
    <property type="entry name" value="RNA_pol_sigma70_r4_t2"/>
</dbReference>
<feature type="domain" description="RNA polymerase sigma factor 70 region 4 type 2" evidence="6">
    <location>
        <begin position="112"/>
        <end position="163"/>
    </location>
</feature>
<dbReference type="SUPFAM" id="SSF88659">
    <property type="entry name" value="Sigma3 and sigma4 domains of RNA polymerase sigma factors"/>
    <property type="match status" value="1"/>
</dbReference>
<reference evidence="8 10" key="2">
    <citation type="submission" date="2016-10" db="EMBL/GenBank/DDBJ databases">
        <authorList>
            <person name="de Groot N.N."/>
        </authorList>
    </citation>
    <scope>NUCLEOTIDE SEQUENCE [LARGE SCALE GENOMIC DNA]</scope>
    <source>
        <strain evidence="8 10">DSM 2895</strain>
    </source>
</reference>